<reference evidence="1" key="1">
    <citation type="journal article" date="2008" name="Genomics">
        <title>Large-insert genome analysis technology detects structural variation in Pseudomonas aeruginosa clinical strains from cystic fibrosis patients.</title>
        <authorList>
            <person name="Hayden H.S."/>
            <person name="Gillett W."/>
            <person name="Saenphimmachak C."/>
            <person name="Lim R."/>
            <person name="Zhou Y."/>
            <person name="Jacobs M.A."/>
            <person name="Chang J."/>
            <person name="Rohmer L."/>
            <person name="D'Argenio D.A."/>
            <person name="Palmieri A."/>
            <person name="Levy R."/>
            <person name="Haugen E."/>
            <person name="Wong G.K."/>
            <person name="Brittnacher M.J."/>
            <person name="Burns J.L."/>
            <person name="Miller S.I."/>
            <person name="Olson M.V."/>
            <person name="Kaul R."/>
        </authorList>
    </citation>
    <scope>NUCLEOTIDE SEQUENCE</scope>
    <source>
        <strain evidence="1">PACS171b</strain>
    </source>
</reference>
<dbReference type="AlphaFoldDB" id="B3G215"/>
<name>B3G215_PSEAI</name>
<evidence type="ECO:0000313" key="1">
    <source>
        <dbReference type="EMBL" id="ACD39077.1"/>
    </source>
</evidence>
<protein>
    <submittedName>
        <fullName evidence="1">Uncharacterized protein</fullName>
    </submittedName>
</protein>
<proteinExistence type="predicted"/>
<accession>B3G215</accession>
<organism evidence="1">
    <name type="scientific">Pseudomonas aeruginosa</name>
    <dbReference type="NCBI Taxonomy" id="287"/>
    <lineage>
        <taxon>Bacteria</taxon>
        <taxon>Pseudomonadati</taxon>
        <taxon>Pseudomonadota</taxon>
        <taxon>Gammaproteobacteria</taxon>
        <taxon>Pseudomonadales</taxon>
        <taxon>Pseudomonadaceae</taxon>
        <taxon>Pseudomonas</taxon>
    </lineage>
</organism>
<sequence length="524" mass="59914">MTRHWQPVPRRKRRCRHWRPSTRCVEVSMAAFVETGTYLRFGPAPRGKKRPVLWPVLVHRVLYPDAKRPQLNLFQRAVLGLIRARTVRDETIAELTGLHQNLIKLILAQGVSNGWLVENAQALTATGDRLLDDEEIDEANLKAGYLLQDALTGQFWPRLVAQLNQLEPRDPLARYPEFLGERKTGETIRPFMIASGISDLPPLDHESLTLAYRDYREDYRANQQLGHGNQLPKQISLQGVQRLDDAPQSARALVWVTADDDGGDLWAVKDPFELRENAWWLQATLRRVIDSDANLLARLEPLVGIARADNQSVEQWLEALRKQTELQVLIEFPWVERQPDIKRHLAALLVRKEKLHQGDSHDQELDAALMECQKLLEVVMQWLIRTYPADVGQLPKQQRPDPKLNQRILSALQIPAFTEDVIRLLARQKIDQVIWACSKPESSLKALTFAAAMGTLNTPQHPLKVLGTRELQLSKLLELADLRNRSSHAQSSFTGREKTQLTSRMALDSIQYALSFTACFKEWM</sequence>
<dbReference type="EMBL" id="EU595747">
    <property type="protein sequence ID" value="ACD39077.1"/>
    <property type="molecule type" value="Genomic_DNA"/>
</dbReference>
<gene>
    <name evidence="1" type="ORF">PACL_0289</name>
</gene>